<organism evidence="1 2">
    <name type="scientific">Microcystis aeruginosa PCC 7806SL</name>
    <dbReference type="NCBI Taxonomy" id="1903187"/>
    <lineage>
        <taxon>Bacteria</taxon>
        <taxon>Bacillati</taxon>
        <taxon>Cyanobacteriota</taxon>
        <taxon>Cyanophyceae</taxon>
        <taxon>Oscillatoriophycideae</taxon>
        <taxon>Chroococcales</taxon>
        <taxon>Microcystaceae</taxon>
        <taxon>Microcystis</taxon>
    </lineage>
</organism>
<keyword evidence="2" id="KW-1185">Reference proteome</keyword>
<dbReference type="AlphaFoldDB" id="A0AB33BSX1"/>
<gene>
    <name evidence="1" type="ORF">BH695_3768</name>
</gene>
<protein>
    <submittedName>
        <fullName evidence="1">Uncharacterized protein</fullName>
    </submittedName>
</protein>
<name>A0AB33BSX1_MICA7</name>
<sequence length="60" mass="7349">METFAFCRNISRLPINSLYSLEKLIEWKRVKPPMRVLTNVTLYSLEKLIEWKHLPVWFRL</sequence>
<evidence type="ECO:0000313" key="2">
    <source>
        <dbReference type="Proteomes" id="UP000192439"/>
    </source>
</evidence>
<evidence type="ECO:0000313" key="1">
    <source>
        <dbReference type="EMBL" id="ARI83047.1"/>
    </source>
</evidence>
<dbReference type="Proteomes" id="UP000192439">
    <property type="component" value="Chromosome"/>
</dbReference>
<accession>A0AB33BSX1</accession>
<proteinExistence type="predicted"/>
<dbReference type="EMBL" id="CP020771">
    <property type="protein sequence ID" value="ARI83047.1"/>
    <property type="molecule type" value="Genomic_DNA"/>
</dbReference>
<reference evidence="1 2" key="1">
    <citation type="journal article" date="2018" name="Harmful Algae">
        <title>The highly heterogeneous methylated genomes and diverse restriction-modification systems of bloom-forming Microcystis.</title>
        <authorList>
            <person name="Zhao L."/>
            <person name="Song Y."/>
            <person name="Li L."/>
            <person name="Gan N."/>
            <person name="Brand J.J."/>
            <person name="Song L."/>
        </authorList>
    </citation>
    <scope>NUCLEOTIDE SEQUENCE [LARGE SCALE GENOMIC DNA]</scope>
    <source>
        <strain evidence="1 2">PCC 7806SL</strain>
    </source>
</reference>